<gene>
    <name evidence="5" type="ORF">AOZ06_47205</name>
</gene>
<dbReference type="InterPro" id="IPR014027">
    <property type="entry name" value="UDP-Glc/GDP-Man_DH_C"/>
</dbReference>
<dbReference type="InterPro" id="IPR008927">
    <property type="entry name" value="6-PGluconate_DH-like_C_sf"/>
</dbReference>
<name>A0A0N7F575_9PSEU</name>
<dbReference type="InterPro" id="IPR014026">
    <property type="entry name" value="UDP-Glc/GDP-Man_DH_dimer"/>
</dbReference>
<dbReference type="SUPFAM" id="SSF51735">
    <property type="entry name" value="NAD(P)-binding Rossmann-fold domains"/>
    <property type="match status" value="1"/>
</dbReference>
<dbReference type="EMBL" id="CP012752">
    <property type="protein sequence ID" value="ALG13447.1"/>
    <property type="molecule type" value="Genomic_DNA"/>
</dbReference>
<dbReference type="InterPro" id="IPR001732">
    <property type="entry name" value="UDP-Glc/GDP-Man_DH_N"/>
</dbReference>
<dbReference type="GO" id="GO:0016616">
    <property type="term" value="F:oxidoreductase activity, acting on the CH-OH group of donors, NAD or NADP as acceptor"/>
    <property type="evidence" value="ECO:0007669"/>
    <property type="project" value="InterPro"/>
</dbReference>
<dbReference type="AlphaFoldDB" id="A0A0N7F575"/>
<dbReference type="PIRSF" id="PIRSF500136">
    <property type="entry name" value="UDP_ManNAc_DH"/>
    <property type="match status" value="1"/>
</dbReference>
<proteinExistence type="inferred from homology"/>
<dbReference type="KEGG" id="kphy:AOZ06_47205"/>
<feature type="domain" description="UDP-glucose/GDP-mannose dehydrogenase C-terminal" evidence="4">
    <location>
        <begin position="284"/>
        <end position="369"/>
    </location>
</feature>
<dbReference type="InterPro" id="IPR028359">
    <property type="entry name" value="UDP_ManNAc/GlcNAc_DH"/>
</dbReference>
<dbReference type="STRING" id="860235.AOZ06_47205"/>
<dbReference type="GO" id="GO:0000271">
    <property type="term" value="P:polysaccharide biosynthetic process"/>
    <property type="evidence" value="ECO:0007669"/>
    <property type="project" value="InterPro"/>
</dbReference>
<dbReference type="Pfam" id="PF03721">
    <property type="entry name" value="UDPG_MGDP_dh_N"/>
    <property type="match status" value="1"/>
</dbReference>
<dbReference type="SUPFAM" id="SSF52413">
    <property type="entry name" value="UDP-glucose/GDP-mannose dehydrogenase C-terminal domain"/>
    <property type="match status" value="1"/>
</dbReference>
<dbReference type="PANTHER" id="PTHR43491">
    <property type="entry name" value="UDP-N-ACETYL-D-MANNOSAMINE DEHYDROGENASE"/>
    <property type="match status" value="1"/>
</dbReference>
<dbReference type="Proteomes" id="UP000063699">
    <property type="component" value="Chromosome"/>
</dbReference>
<dbReference type="GO" id="GO:0016628">
    <property type="term" value="F:oxidoreductase activity, acting on the CH-CH group of donors, NAD or NADP as acceptor"/>
    <property type="evidence" value="ECO:0007669"/>
    <property type="project" value="InterPro"/>
</dbReference>
<comment type="similarity">
    <text evidence="3">Belongs to the UDP-glucose/GDP-mannose dehydrogenase family.</text>
</comment>
<sequence>MGYTGLPMAVAAARRGSRVVGVDSSAARVAEIVAGDPGCGRTTVAEVELAALLSGSLCVRTGDIPQAPVYVLCVASRDLAVAVDSISHLLRPGDLVIVQSTCPPGMIDGVVVPRIPAFADGEVHVVHSPVRVNPGPDQTSPVLRTVAGLTPEARAKGIQFLRQLGEEVIPVSSVRVSELTKVFENTFRLVNISLVNELAELCGAAGVDVGEVLAAAKTKPYGFLAHTPGPGAGGDCVPVCAEFFAATARRHGAPARTVEAAIEVNDAAPRAIRRRIDVRGRRVVVAGVAYKPEVADVRRSAAVRLIEEIRTETEVSYHDPYVPRLRLSDGTELRSTPPAPGVVDLVLLVTRHRGMNVAGFAAPVIDCSRGISSTMEVSDV</sequence>
<accession>A0A0N7F575</accession>
<dbReference type="InterPro" id="IPR036220">
    <property type="entry name" value="UDP-Glc/GDP-Man_DH_C_sf"/>
</dbReference>
<dbReference type="PIRSF" id="PIRSF000124">
    <property type="entry name" value="UDPglc_GDPman_dh"/>
    <property type="match status" value="1"/>
</dbReference>
<dbReference type="Pfam" id="PF00984">
    <property type="entry name" value="UDPG_MGDP_dh"/>
    <property type="match status" value="1"/>
</dbReference>
<protein>
    <recommendedName>
        <fullName evidence="4">UDP-glucose/GDP-mannose dehydrogenase C-terminal domain-containing protein</fullName>
    </recommendedName>
</protein>
<evidence type="ECO:0000256" key="1">
    <source>
        <dbReference type="ARBA" id="ARBA00023002"/>
    </source>
</evidence>
<dbReference type="InterPro" id="IPR017476">
    <property type="entry name" value="UDP-Glc/GDP-Man"/>
</dbReference>
<keyword evidence="1" id="KW-0560">Oxidoreductase</keyword>
<dbReference type="SUPFAM" id="SSF48179">
    <property type="entry name" value="6-phosphogluconate dehydrogenase C-terminal domain-like"/>
    <property type="match status" value="1"/>
</dbReference>
<evidence type="ECO:0000256" key="2">
    <source>
        <dbReference type="ARBA" id="ARBA00023027"/>
    </source>
</evidence>
<dbReference type="NCBIfam" id="TIGR03026">
    <property type="entry name" value="NDP-sugDHase"/>
    <property type="match status" value="1"/>
</dbReference>
<dbReference type="Pfam" id="PF03720">
    <property type="entry name" value="UDPG_MGDP_dh_C"/>
    <property type="match status" value="1"/>
</dbReference>
<keyword evidence="2" id="KW-0520">NAD</keyword>
<keyword evidence="6" id="KW-1185">Reference proteome</keyword>
<dbReference type="InterPro" id="IPR036291">
    <property type="entry name" value="NAD(P)-bd_dom_sf"/>
</dbReference>
<dbReference type="SMART" id="SM00984">
    <property type="entry name" value="UDPG_MGDP_dh_C"/>
    <property type="match status" value="1"/>
</dbReference>
<organism evidence="5 6">
    <name type="scientific">Kibdelosporangium phytohabitans</name>
    <dbReference type="NCBI Taxonomy" id="860235"/>
    <lineage>
        <taxon>Bacteria</taxon>
        <taxon>Bacillati</taxon>
        <taxon>Actinomycetota</taxon>
        <taxon>Actinomycetes</taxon>
        <taxon>Pseudonocardiales</taxon>
        <taxon>Pseudonocardiaceae</taxon>
        <taxon>Kibdelosporangium</taxon>
    </lineage>
</organism>
<dbReference type="Gene3D" id="3.40.50.720">
    <property type="entry name" value="NAD(P)-binding Rossmann-like Domain"/>
    <property type="match status" value="2"/>
</dbReference>
<dbReference type="GO" id="GO:0051287">
    <property type="term" value="F:NAD binding"/>
    <property type="evidence" value="ECO:0007669"/>
    <property type="project" value="InterPro"/>
</dbReference>
<evidence type="ECO:0000313" key="5">
    <source>
        <dbReference type="EMBL" id="ALG13447.1"/>
    </source>
</evidence>
<evidence type="ECO:0000256" key="3">
    <source>
        <dbReference type="PIRNR" id="PIRNR000124"/>
    </source>
</evidence>
<evidence type="ECO:0000259" key="4">
    <source>
        <dbReference type="SMART" id="SM00984"/>
    </source>
</evidence>
<reference evidence="5 6" key="1">
    <citation type="submission" date="2015-07" db="EMBL/GenBank/DDBJ databases">
        <title>Genome sequencing of Kibdelosporangium phytohabitans.</title>
        <authorList>
            <person name="Qin S."/>
            <person name="Xing K."/>
        </authorList>
    </citation>
    <scope>NUCLEOTIDE SEQUENCE [LARGE SCALE GENOMIC DNA]</scope>
    <source>
        <strain evidence="5 6">KLBMP1111</strain>
    </source>
</reference>
<dbReference type="PANTHER" id="PTHR43491:SF1">
    <property type="entry name" value="UDP-N-ACETYL-D-MANNOSAMINE DEHYDROGENASE"/>
    <property type="match status" value="1"/>
</dbReference>
<evidence type="ECO:0000313" key="6">
    <source>
        <dbReference type="Proteomes" id="UP000063699"/>
    </source>
</evidence>